<dbReference type="Pfam" id="PF02518">
    <property type="entry name" value="HATPase_c"/>
    <property type="match status" value="1"/>
</dbReference>
<keyword evidence="6" id="KW-0175">Coiled coil</keyword>
<dbReference type="EMBL" id="JAFLCK010000029">
    <property type="protein sequence ID" value="MBN8662033.1"/>
    <property type="molecule type" value="Genomic_DNA"/>
</dbReference>
<keyword evidence="4" id="KW-0418">Kinase</keyword>
<dbReference type="PANTHER" id="PTHR42878:SF14">
    <property type="entry name" value="OSMOLARITY TWO-COMPONENT SYSTEM PROTEIN SSK1"/>
    <property type="match status" value="1"/>
</dbReference>
<dbReference type="InterPro" id="IPR003594">
    <property type="entry name" value="HATPase_dom"/>
</dbReference>
<dbReference type="PROSITE" id="PS50109">
    <property type="entry name" value="HIS_KIN"/>
    <property type="match status" value="1"/>
</dbReference>
<dbReference type="InterPro" id="IPR050351">
    <property type="entry name" value="BphY/WalK/GraS-like"/>
</dbReference>
<evidence type="ECO:0000256" key="7">
    <source>
        <dbReference type="SAM" id="Phobius"/>
    </source>
</evidence>
<proteinExistence type="predicted"/>
<dbReference type="GO" id="GO:0000156">
    <property type="term" value="F:phosphorelay response regulator activity"/>
    <property type="evidence" value="ECO:0007669"/>
    <property type="project" value="TreeGrafter"/>
</dbReference>
<keyword evidence="3" id="KW-0808">Transferase</keyword>
<evidence type="ECO:0000256" key="5">
    <source>
        <dbReference type="ARBA" id="ARBA00023136"/>
    </source>
</evidence>
<feature type="coiled-coil region" evidence="6">
    <location>
        <begin position="366"/>
        <end position="431"/>
    </location>
</feature>
<dbReference type="AlphaFoldDB" id="A0A8J7PHQ4"/>
<dbReference type="GO" id="GO:0007234">
    <property type="term" value="P:osmosensory signaling via phosphorelay pathway"/>
    <property type="evidence" value="ECO:0007669"/>
    <property type="project" value="TreeGrafter"/>
</dbReference>
<comment type="catalytic activity">
    <reaction evidence="1">
        <text>ATP + protein L-histidine = ADP + protein N-phospho-L-histidine.</text>
        <dbReference type="EC" id="2.7.13.3"/>
    </reaction>
</comment>
<dbReference type="EC" id="2.7.13.3" evidence="2"/>
<evidence type="ECO:0000259" key="8">
    <source>
        <dbReference type="PROSITE" id="PS50109"/>
    </source>
</evidence>
<dbReference type="SUPFAM" id="SSF55874">
    <property type="entry name" value="ATPase domain of HSP90 chaperone/DNA topoisomerase II/histidine kinase"/>
    <property type="match status" value="1"/>
</dbReference>
<dbReference type="GO" id="GO:0030295">
    <property type="term" value="F:protein kinase activator activity"/>
    <property type="evidence" value="ECO:0007669"/>
    <property type="project" value="TreeGrafter"/>
</dbReference>
<accession>A0A8J7PHQ4</accession>
<evidence type="ECO:0000256" key="4">
    <source>
        <dbReference type="ARBA" id="ARBA00022777"/>
    </source>
</evidence>
<dbReference type="Proteomes" id="UP000664277">
    <property type="component" value="Unassembled WGS sequence"/>
</dbReference>
<evidence type="ECO:0000256" key="2">
    <source>
        <dbReference type="ARBA" id="ARBA00012438"/>
    </source>
</evidence>
<name>A0A8J7PHQ4_9BACT</name>
<dbReference type="PANTHER" id="PTHR42878">
    <property type="entry name" value="TWO-COMPONENT HISTIDINE KINASE"/>
    <property type="match status" value="1"/>
</dbReference>
<dbReference type="SMART" id="SM00091">
    <property type="entry name" value="PAS"/>
    <property type="match status" value="1"/>
</dbReference>
<gene>
    <name evidence="10" type="ORF">J0M35_16825</name>
</gene>
<dbReference type="GO" id="GO:0016020">
    <property type="term" value="C:membrane"/>
    <property type="evidence" value="ECO:0007669"/>
    <property type="project" value="UniProtKB-SubCell"/>
</dbReference>
<dbReference type="Gene3D" id="3.30.450.20">
    <property type="entry name" value="PAS domain"/>
    <property type="match status" value="1"/>
</dbReference>
<dbReference type="InterPro" id="IPR005467">
    <property type="entry name" value="His_kinase_dom"/>
</dbReference>
<dbReference type="GO" id="GO:0004673">
    <property type="term" value="F:protein histidine kinase activity"/>
    <property type="evidence" value="ECO:0007669"/>
    <property type="project" value="UniProtKB-EC"/>
</dbReference>
<feature type="transmembrane region" description="Helical" evidence="7">
    <location>
        <begin position="295"/>
        <end position="318"/>
    </location>
</feature>
<feature type="domain" description="Histidine kinase" evidence="8">
    <location>
        <begin position="566"/>
        <end position="782"/>
    </location>
</feature>
<dbReference type="InterPro" id="IPR035965">
    <property type="entry name" value="PAS-like_dom_sf"/>
</dbReference>
<sequence>MTSVVIGHVGYSVFIDFRNTRGEAAQALCDNSEGALTKVKLTGKNTIEYVDLIAGKLANDTRTRGLLEAKDRNGLGNLAREYSERAIFAGSIWFIDEKGAVVFSTDTPQQSGYPLKQDCEILSDCVNNKHPYRGTLSNNKTGIISFSSVKVLPKGFVVVNQPINQEFLSATATRIGIENPRAQGVQLAVYSARQSQVVAWSQDFPQQRCYRFLAELNKGGLPKGYPETKFAAITGIALLDQLLVPAPGFERSDGWWLDLPNVNVNQQTGARASMDSIILLAKPVPSLLNKALETAILGGLVGMLGILIGVFLATRIAASVNEPMRFLLKRTRAIANNKQVIPPLEGLTGEWYDLGELIDTAVLSMRSTTQNLKTQLTKQIREVEERNQIAEQSNQQVDVLNNQITTQAKQIAELGRQINQANRQAILVQQQLDAVLQASTEGYFLLDQFGNILHGNPIVLNWLGTSEGEIAGRLCFDIVRKPGEPSHMDSIGQAFAQHGGNPNALIEQFYPEGVLHSKDGKKKIEVLAHLQPLSGDDGNIQGYIMVLRDKSLRSENQLLRQEIVTMLQDNIRAPLASAEMGWQAIMSNNANALHPSVSRSLSELHLNYEQMIALVDSLLMMYGGYVPPPAAPKEQVAIPRLVADALDEVTPLARERQLTLDYKTVTGLPPINGNREAIMGILRQVLERMIVITAAGGRVRIESQMRGNEMRIGVSSSGPALPESELQDMFAGFIEGKHAIETYGSRLSMQLARTNVERMGGRIWAESEAGRGTVTYFTLPAG</sequence>
<dbReference type="CDD" id="cd18773">
    <property type="entry name" value="PDC1_HK_sensor"/>
    <property type="match status" value="1"/>
</dbReference>
<feature type="domain" description="PAS" evidence="9">
    <location>
        <begin position="428"/>
        <end position="473"/>
    </location>
</feature>
<evidence type="ECO:0000313" key="10">
    <source>
        <dbReference type="EMBL" id="MBN8662033.1"/>
    </source>
</evidence>
<dbReference type="Gene3D" id="3.30.565.10">
    <property type="entry name" value="Histidine kinase-like ATPase, C-terminal domain"/>
    <property type="match status" value="1"/>
</dbReference>
<keyword evidence="7" id="KW-1133">Transmembrane helix</keyword>
<dbReference type="InterPro" id="IPR036890">
    <property type="entry name" value="HATPase_C_sf"/>
</dbReference>
<evidence type="ECO:0000256" key="1">
    <source>
        <dbReference type="ARBA" id="ARBA00000085"/>
    </source>
</evidence>
<evidence type="ECO:0000313" key="11">
    <source>
        <dbReference type="Proteomes" id="UP000664277"/>
    </source>
</evidence>
<dbReference type="NCBIfam" id="TIGR00229">
    <property type="entry name" value="sensory_box"/>
    <property type="match status" value="1"/>
</dbReference>
<dbReference type="SMART" id="SM00387">
    <property type="entry name" value="HATPase_c"/>
    <property type="match status" value="1"/>
</dbReference>
<protein>
    <recommendedName>
        <fullName evidence="2">histidine kinase</fullName>
        <ecNumber evidence="2">2.7.13.3</ecNumber>
    </recommendedName>
</protein>
<evidence type="ECO:0000259" key="9">
    <source>
        <dbReference type="PROSITE" id="PS50112"/>
    </source>
</evidence>
<dbReference type="SUPFAM" id="SSF55785">
    <property type="entry name" value="PYP-like sensor domain (PAS domain)"/>
    <property type="match status" value="1"/>
</dbReference>
<reference evidence="10" key="1">
    <citation type="submission" date="2021-02" db="EMBL/GenBank/DDBJ databases">
        <title>Genome-Resolved Metagenomics of a Microbial Community Performing Photosynthetic Biological Nutrient Removal.</title>
        <authorList>
            <person name="Mcdaniel E.A."/>
        </authorList>
    </citation>
    <scope>NUCLEOTIDE SEQUENCE</scope>
    <source>
        <strain evidence="10">UWPOB_OBS1</strain>
    </source>
</reference>
<organism evidence="10 11">
    <name type="scientific">Candidatus Obscuribacter phosphatis</name>
    <dbReference type="NCBI Taxonomy" id="1906157"/>
    <lineage>
        <taxon>Bacteria</taxon>
        <taxon>Bacillati</taxon>
        <taxon>Candidatus Melainabacteria</taxon>
        <taxon>Candidatus Obscuribacterales</taxon>
        <taxon>Candidatus Obscuribacteraceae</taxon>
        <taxon>Candidatus Obscuribacter</taxon>
    </lineage>
</organism>
<keyword evidence="7" id="KW-0812">Transmembrane</keyword>
<comment type="caution">
    <text evidence="10">The sequence shown here is derived from an EMBL/GenBank/DDBJ whole genome shotgun (WGS) entry which is preliminary data.</text>
</comment>
<evidence type="ECO:0000256" key="3">
    <source>
        <dbReference type="ARBA" id="ARBA00022679"/>
    </source>
</evidence>
<dbReference type="Pfam" id="PF13426">
    <property type="entry name" value="PAS_9"/>
    <property type="match status" value="1"/>
</dbReference>
<evidence type="ECO:0000256" key="6">
    <source>
        <dbReference type="SAM" id="Coils"/>
    </source>
</evidence>
<keyword evidence="5 7" id="KW-0472">Membrane</keyword>
<dbReference type="InterPro" id="IPR000014">
    <property type="entry name" value="PAS"/>
</dbReference>
<dbReference type="PROSITE" id="PS50112">
    <property type="entry name" value="PAS"/>
    <property type="match status" value="1"/>
</dbReference>